<dbReference type="PANTHER" id="PTHR41282:SF1">
    <property type="entry name" value="CONSERVED TRANSMEMBRANE PROTEIN-RELATED"/>
    <property type="match status" value="1"/>
</dbReference>
<feature type="transmembrane region" description="Helical" evidence="1">
    <location>
        <begin position="183"/>
        <end position="203"/>
    </location>
</feature>
<keyword evidence="1" id="KW-0812">Transmembrane</keyword>
<reference evidence="2 3" key="1">
    <citation type="submission" date="2022-08" db="EMBL/GenBank/DDBJ databases">
        <title>novel species in genus Aeromicrobium.</title>
        <authorList>
            <person name="Ye L."/>
        </authorList>
    </citation>
    <scope>NUCLEOTIDE SEQUENCE [LARGE SCALE GENOMIC DNA]</scope>
    <source>
        <strain evidence="3">zg-Y1379</strain>
    </source>
</reference>
<keyword evidence="1" id="KW-0472">Membrane</keyword>
<feature type="transmembrane region" description="Helical" evidence="1">
    <location>
        <begin position="60"/>
        <end position="78"/>
    </location>
</feature>
<name>A0ABY5M8G6_9ACTN</name>
<dbReference type="RefSeq" id="WP_232398248.1">
    <property type="nucleotide sequence ID" value="NZ_CP102173.1"/>
</dbReference>
<organism evidence="2 3">
    <name type="scientific">Aeromicrobium wangtongii</name>
    <dbReference type="NCBI Taxonomy" id="2969247"/>
    <lineage>
        <taxon>Bacteria</taxon>
        <taxon>Bacillati</taxon>
        <taxon>Actinomycetota</taxon>
        <taxon>Actinomycetes</taxon>
        <taxon>Propionibacteriales</taxon>
        <taxon>Nocardioidaceae</taxon>
        <taxon>Aeromicrobium</taxon>
    </lineage>
</organism>
<dbReference type="EMBL" id="CP102173">
    <property type="protein sequence ID" value="UUP14423.1"/>
    <property type="molecule type" value="Genomic_DNA"/>
</dbReference>
<proteinExistence type="predicted"/>
<gene>
    <name evidence="2" type="ORF">NQV15_03665</name>
</gene>
<dbReference type="PANTHER" id="PTHR41282">
    <property type="entry name" value="CONSERVED TRANSMEMBRANE PROTEIN-RELATED"/>
    <property type="match status" value="1"/>
</dbReference>
<feature type="transmembrane region" description="Helical" evidence="1">
    <location>
        <begin position="123"/>
        <end position="144"/>
    </location>
</feature>
<keyword evidence="1" id="KW-1133">Transmembrane helix</keyword>
<dbReference type="Pfam" id="PF12811">
    <property type="entry name" value="BaxI_1"/>
    <property type="match status" value="1"/>
</dbReference>
<feature type="transmembrane region" description="Helical" evidence="1">
    <location>
        <begin position="215"/>
        <end position="236"/>
    </location>
</feature>
<feature type="transmembrane region" description="Helical" evidence="1">
    <location>
        <begin position="90"/>
        <end position="111"/>
    </location>
</feature>
<protein>
    <submittedName>
        <fullName evidence="2">Bax inhibitor-1/YccA family protein</fullName>
    </submittedName>
</protein>
<evidence type="ECO:0000313" key="3">
    <source>
        <dbReference type="Proteomes" id="UP001316184"/>
    </source>
</evidence>
<dbReference type="InterPro" id="IPR010539">
    <property type="entry name" value="BaxI_1-like"/>
</dbReference>
<feature type="transmembrane region" description="Helical" evidence="1">
    <location>
        <begin position="257"/>
        <end position="279"/>
    </location>
</feature>
<dbReference type="Proteomes" id="UP001316184">
    <property type="component" value="Chromosome"/>
</dbReference>
<evidence type="ECO:0000256" key="1">
    <source>
        <dbReference type="SAM" id="Phobius"/>
    </source>
</evidence>
<dbReference type="PIRSF" id="PIRSF009160">
    <property type="entry name" value="UCP009160"/>
    <property type="match status" value="1"/>
</dbReference>
<evidence type="ECO:0000313" key="2">
    <source>
        <dbReference type="EMBL" id="UUP14423.1"/>
    </source>
</evidence>
<feature type="transmembrane region" description="Helical" evidence="1">
    <location>
        <begin position="150"/>
        <end position="171"/>
    </location>
</feature>
<sequence length="283" mass="30024">MKSSNPVFARSAEFNGRGSATTVNDPSQWQVDLNGSPVSSPTHTEPGVGRMTIDSVVEKTGLTLALLTVAATVTWFAIGDVIDPTTGEATMGKAATFAMVGALVGLVLALVNSFKKVISPALVLAYAVFEGVFIGAFSKVIAAYVGDTSIVFQAVLGTVVAFAGTLAAYKFFNIQVTDKFRKIMTISGFAIVGVLLINLLLSVTGVFESGGLRGFNTLGLLVSCALVVYATFMLIMDFDYAEKGIEAGLPERESWRVAFGLTVTLVWLYIEILRILAILRGDN</sequence>
<keyword evidence="3" id="KW-1185">Reference proteome</keyword>
<accession>A0ABY5M8G6</accession>